<proteinExistence type="predicted"/>
<sequence>MDCSEEGKTTLGTYVLREEANVWWKNAKLRLGPGGMAIPWAMFKREFLVKYFPVDVKNKKVVEFMELKQGNMTVADYAVKFETLCAFSPHYNTLEAENDKCVKFESGLRPDIKHMIGFSQIRDFATLVNKSRICDEDGRAKVNYYKAANDRKGKGQERGKPYDNRGKGNTSGGKKPVNGSCYNCGERGHMSYDCPKKGDRCKNCGKLGHKTEVCRTKVVCFNCGEEGHKSPTCKKPKKVMGKVFALSGEDASLEDNLIRGTCFIYDTPLIAIIDTGATHSFISLDCAKRLSIPLTDMTGRMEIETPANGSVITRQVCRNCPVTIFDRHFDYRQLNKVTIKNKYPLPRIDDLMDQLVGACVFSKIDLRSGYHQIRVKTEDIPKTAFRTRYGHYEYSVMPFGVTNAPGVFMEYMNRIFHSFLDRFVVVFIDDILIYSKSEEEHEEHLRIVLQVLKEKKLKGTLVPKLAEIYVEQIVKLHGIPTSIISDRDPRFTSRFWESLQEALGTKLRLSSAYHPQTDGQSERTIQSLEDLLRACVLEQNVNWDSCLPLVEFTYNNSYHSSIGMAPFEALYGRRCRTPLCWYETGEGAILGPEIVQETTEKIRMIREKMKTSQRRALKSRKLTSRFIGPFEILKRVGKVAYRIALPPSLANLHDVFHVSQLRKYVSDPTHVIESDDVQVRDDLTIETVPLRIEGREVKRLRNKEIASVKVVWGGPAAEKASHVPILREYPLIHLPSEFRKSPPQPAKPKESL</sequence>
<dbReference type="Proteomes" id="UP001177021">
    <property type="component" value="Unassembled WGS sequence"/>
</dbReference>
<evidence type="ECO:0000313" key="2">
    <source>
        <dbReference type="Proteomes" id="UP001177021"/>
    </source>
</evidence>
<gene>
    <name evidence="1" type="ORF">MILVUS5_LOCUS27488</name>
</gene>
<organism evidence="1 2">
    <name type="scientific">Trifolium pratense</name>
    <name type="common">Red clover</name>
    <dbReference type="NCBI Taxonomy" id="57577"/>
    <lineage>
        <taxon>Eukaryota</taxon>
        <taxon>Viridiplantae</taxon>
        <taxon>Streptophyta</taxon>
        <taxon>Embryophyta</taxon>
        <taxon>Tracheophyta</taxon>
        <taxon>Spermatophyta</taxon>
        <taxon>Magnoliopsida</taxon>
        <taxon>eudicotyledons</taxon>
        <taxon>Gunneridae</taxon>
        <taxon>Pentapetalae</taxon>
        <taxon>rosids</taxon>
        <taxon>fabids</taxon>
        <taxon>Fabales</taxon>
        <taxon>Fabaceae</taxon>
        <taxon>Papilionoideae</taxon>
        <taxon>50 kb inversion clade</taxon>
        <taxon>NPAAA clade</taxon>
        <taxon>Hologalegina</taxon>
        <taxon>IRL clade</taxon>
        <taxon>Trifolieae</taxon>
        <taxon>Trifolium</taxon>
    </lineage>
</organism>
<dbReference type="EMBL" id="CASHSV030000409">
    <property type="protein sequence ID" value="CAJ2661840.1"/>
    <property type="molecule type" value="Genomic_DNA"/>
</dbReference>
<protein>
    <submittedName>
        <fullName evidence="1">Uncharacterized protein</fullName>
    </submittedName>
</protein>
<keyword evidence="2" id="KW-1185">Reference proteome</keyword>
<name>A0ACB0KZX0_TRIPR</name>
<comment type="caution">
    <text evidence="1">The sequence shown here is derived from an EMBL/GenBank/DDBJ whole genome shotgun (WGS) entry which is preliminary data.</text>
</comment>
<accession>A0ACB0KZX0</accession>
<evidence type="ECO:0000313" key="1">
    <source>
        <dbReference type="EMBL" id="CAJ2661840.1"/>
    </source>
</evidence>
<reference evidence="1" key="1">
    <citation type="submission" date="2023-10" db="EMBL/GenBank/DDBJ databases">
        <authorList>
            <person name="Rodriguez Cubillos JULIANA M."/>
            <person name="De Vega J."/>
        </authorList>
    </citation>
    <scope>NUCLEOTIDE SEQUENCE</scope>
</reference>